<evidence type="ECO:0000259" key="4">
    <source>
        <dbReference type="PROSITE" id="PS51118"/>
    </source>
</evidence>
<evidence type="ECO:0000313" key="6">
    <source>
        <dbReference type="Proteomes" id="UP000619479"/>
    </source>
</evidence>
<keyword evidence="1" id="KW-0805">Transcription regulation</keyword>
<keyword evidence="3" id="KW-0804">Transcription</keyword>
<accession>A0A919M0S5</accession>
<dbReference type="GO" id="GO:0003677">
    <property type="term" value="F:DNA binding"/>
    <property type="evidence" value="ECO:0007669"/>
    <property type="project" value="UniProtKB-KW"/>
</dbReference>
<comment type="caution">
    <text evidence="5">The sequence shown here is derived from an EMBL/GenBank/DDBJ whole genome shotgun (WGS) entry which is preliminary data.</text>
</comment>
<evidence type="ECO:0000256" key="3">
    <source>
        <dbReference type="ARBA" id="ARBA00023163"/>
    </source>
</evidence>
<dbReference type="AlphaFoldDB" id="A0A919M0S5"/>
<dbReference type="InterPro" id="IPR036388">
    <property type="entry name" value="WH-like_DNA-bd_sf"/>
</dbReference>
<dbReference type="InterPro" id="IPR036390">
    <property type="entry name" value="WH_DNA-bd_sf"/>
</dbReference>
<dbReference type="PANTHER" id="PTHR33204">
    <property type="entry name" value="TRANSCRIPTIONAL REGULATOR, MARR FAMILY"/>
    <property type="match status" value="1"/>
</dbReference>
<dbReference type="PROSITE" id="PS51118">
    <property type="entry name" value="HTH_HXLR"/>
    <property type="match status" value="1"/>
</dbReference>
<protein>
    <submittedName>
        <fullName evidence="5">Transcriptional regulator</fullName>
    </submittedName>
</protein>
<evidence type="ECO:0000256" key="1">
    <source>
        <dbReference type="ARBA" id="ARBA00023015"/>
    </source>
</evidence>
<feature type="domain" description="HTH hxlR-type" evidence="4">
    <location>
        <begin position="23"/>
        <end position="121"/>
    </location>
</feature>
<keyword evidence="2" id="KW-0238">DNA-binding</keyword>
<dbReference type="Proteomes" id="UP000619479">
    <property type="component" value="Unassembled WGS sequence"/>
</dbReference>
<dbReference type="SUPFAM" id="SSF46785">
    <property type="entry name" value="Winged helix' DNA-binding domain"/>
    <property type="match status" value="1"/>
</dbReference>
<gene>
    <name evidence="5" type="ORF">Acy02nite_33160</name>
</gene>
<reference evidence="5" key="1">
    <citation type="submission" date="2021-01" db="EMBL/GenBank/DDBJ databases">
        <title>Whole genome shotgun sequence of Actinoplanes cyaneus NBRC 14990.</title>
        <authorList>
            <person name="Komaki H."/>
            <person name="Tamura T."/>
        </authorList>
    </citation>
    <scope>NUCLEOTIDE SEQUENCE</scope>
    <source>
        <strain evidence="5">NBRC 14990</strain>
    </source>
</reference>
<dbReference type="EMBL" id="BOMH01000025">
    <property type="protein sequence ID" value="GID65435.1"/>
    <property type="molecule type" value="Genomic_DNA"/>
</dbReference>
<evidence type="ECO:0000313" key="5">
    <source>
        <dbReference type="EMBL" id="GID65435.1"/>
    </source>
</evidence>
<keyword evidence="6" id="KW-1185">Reference proteome</keyword>
<dbReference type="PANTHER" id="PTHR33204:SF18">
    <property type="entry name" value="TRANSCRIPTIONAL REGULATORY PROTEIN"/>
    <property type="match status" value="1"/>
</dbReference>
<dbReference type="Pfam" id="PF01638">
    <property type="entry name" value="HxlR"/>
    <property type="match status" value="1"/>
</dbReference>
<name>A0A919M0S5_9ACTN</name>
<sequence length="130" mass="14609">MAIRLRPGSRLPVHADTDCPTTCPTRQTLSRLADRWTLLLVESLAGDARRFAELRAAATGISEKMLAQTLRSLERDGLVRREVLPGVPPGARYHLTDLGRSLLEPLEAVRAWGRRHMAEVERARLDYDAR</sequence>
<proteinExistence type="predicted"/>
<dbReference type="InterPro" id="IPR002577">
    <property type="entry name" value="HTH_HxlR"/>
</dbReference>
<dbReference type="RefSeq" id="WP_203741482.1">
    <property type="nucleotide sequence ID" value="NZ_BAAAUC010000003.1"/>
</dbReference>
<organism evidence="5 6">
    <name type="scientific">Actinoplanes cyaneus</name>
    <dbReference type="NCBI Taxonomy" id="52696"/>
    <lineage>
        <taxon>Bacteria</taxon>
        <taxon>Bacillati</taxon>
        <taxon>Actinomycetota</taxon>
        <taxon>Actinomycetes</taxon>
        <taxon>Micromonosporales</taxon>
        <taxon>Micromonosporaceae</taxon>
        <taxon>Actinoplanes</taxon>
    </lineage>
</organism>
<dbReference type="Gene3D" id="1.10.10.10">
    <property type="entry name" value="Winged helix-like DNA-binding domain superfamily/Winged helix DNA-binding domain"/>
    <property type="match status" value="1"/>
</dbReference>
<evidence type="ECO:0000256" key="2">
    <source>
        <dbReference type="ARBA" id="ARBA00023125"/>
    </source>
</evidence>